<dbReference type="PANTHER" id="PTHR36847:SF1">
    <property type="entry name" value="AMIDOLIGASE ENZYME"/>
    <property type="match status" value="1"/>
</dbReference>
<feature type="compositionally biased region" description="Low complexity" evidence="1">
    <location>
        <begin position="321"/>
        <end position="347"/>
    </location>
</feature>
<dbReference type="AlphaFoldDB" id="A0AAE0KIX8"/>
<feature type="region of interest" description="Disordered" evidence="1">
    <location>
        <begin position="490"/>
        <end position="513"/>
    </location>
</feature>
<evidence type="ECO:0000256" key="1">
    <source>
        <dbReference type="SAM" id="MobiDB-lite"/>
    </source>
</evidence>
<dbReference type="PANTHER" id="PTHR36847">
    <property type="entry name" value="AMIDOLIGASE ENZYME"/>
    <property type="match status" value="1"/>
</dbReference>
<reference evidence="2" key="1">
    <citation type="journal article" date="2023" name="Mol. Phylogenet. Evol.">
        <title>Genome-scale phylogeny and comparative genomics of the fungal order Sordariales.</title>
        <authorList>
            <person name="Hensen N."/>
            <person name="Bonometti L."/>
            <person name="Westerberg I."/>
            <person name="Brannstrom I.O."/>
            <person name="Guillou S."/>
            <person name="Cros-Aarteil S."/>
            <person name="Calhoun S."/>
            <person name="Haridas S."/>
            <person name="Kuo A."/>
            <person name="Mondo S."/>
            <person name="Pangilinan J."/>
            <person name="Riley R."/>
            <person name="LaButti K."/>
            <person name="Andreopoulos B."/>
            <person name="Lipzen A."/>
            <person name="Chen C."/>
            <person name="Yan M."/>
            <person name="Daum C."/>
            <person name="Ng V."/>
            <person name="Clum A."/>
            <person name="Steindorff A."/>
            <person name="Ohm R.A."/>
            <person name="Martin F."/>
            <person name="Silar P."/>
            <person name="Natvig D.O."/>
            <person name="Lalanne C."/>
            <person name="Gautier V."/>
            <person name="Ament-Velasquez S.L."/>
            <person name="Kruys A."/>
            <person name="Hutchinson M.I."/>
            <person name="Powell A.J."/>
            <person name="Barry K."/>
            <person name="Miller A.N."/>
            <person name="Grigoriev I.V."/>
            <person name="Debuchy R."/>
            <person name="Gladieux P."/>
            <person name="Hiltunen Thoren M."/>
            <person name="Johannesson H."/>
        </authorList>
    </citation>
    <scope>NUCLEOTIDE SEQUENCE</scope>
    <source>
        <strain evidence="2">CBS 958.72</strain>
    </source>
</reference>
<comment type="caution">
    <text evidence="2">The sequence shown here is derived from an EMBL/GenBank/DDBJ whole genome shotgun (WGS) entry which is preliminary data.</text>
</comment>
<protein>
    <submittedName>
        <fullName evidence="2">Uncharacterized protein</fullName>
    </submittedName>
</protein>
<organism evidence="2 3">
    <name type="scientific">Lasiosphaeria ovina</name>
    <dbReference type="NCBI Taxonomy" id="92902"/>
    <lineage>
        <taxon>Eukaryota</taxon>
        <taxon>Fungi</taxon>
        <taxon>Dikarya</taxon>
        <taxon>Ascomycota</taxon>
        <taxon>Pezizomycotina</taxon>
        <taxon>Sordariomycetes</taxon>
        <taxon>Sordariomycetidae</taxon>
        <taxon>Sordariales</taxon>
        <taxon>Lasiosphaeriaceae</taxon>
        <taxon>Lasiosphaeria</taxon>
    </lineage>
</organism>
<dbReference type="Proteomes" id="UP001287356">
    <property type="component" value="Unassembled WGS sequence"/>
</dbReference>
<evidence type="ECO:0000313" key="2">
    <source>
        <dbReference type="EMBL" id="KAK3377132.1"/>
    </source>
</evidence>
<sequence>MAILSRLLYSLDTIALCAPRYIRMSGSGSSGPSPRIKANSKLRRGMLTMAGEQQQQQPDLLVGFELEFMIATGSEDHYPDDPRWWFNNAHTEEPTLLSKESDSSPWAGDVPAAVQAKVADIVTGQGLFFQHDTSASLRERDVAEQMQAAGIAPTAHVDWNHQGYSLTTDNTIKPSRAQESEEWLGVELRSRAMPANNTAELDGVCRGLRAALRTQLSPSCALHVTVSRAQPGGLDLLAAKKALALVWLLEQPLLFALCAPHRRRPDAIYCRPATLASKLARSTGFEPAAAVTAGLSGCRLLPNIMKNKAMLPPTPPPEPAAPTTSTTTPLTMTTSTDAAAAATTTATDPHKDNKDDNANKVNNPSHAPEDSPTHSFFSAHIPPDVPLTPLQRQHLHTLWRAPSPKALARLLAGDFGFRTAVAAKTGLGAGCACALEFRMLEATLDPGVARRWARLCVAVVAAGCGGLERRLLVIRGMEEDGNAGDVPGFIPSLEDEDEEYGTPVVGPSQLPQQ</sequence>
<feature type="region of interest" description="Disordered" evidence="1">
    <location>
        <begin position="307"/>
        <end position="379"/>
    </location>
</feature>
<gene>
    <name evidence="2" type="ORF">B0T24DRAFT_592756</name>
</gene>
<feature type="compositionally biased region" description="Basic and acidic residues" evidence="1">
    <location>
        <begin position="348"/>
        <end position="358"/>
    </location>
</feature>
<evidence type="ECO:0000313" key="3">
    <source>
        <dbReference type="Proteomes" id="UP001287356"/>
    </source>
</evidence>
<proteinExistence type="predicted"/>
<name>A0AAE0KIX8_9PEZI</name>
<reference evidence="2" key="2">
    <citation type="submission" date="2023-06" db="EMBL/GenBank/DDBJ databases">
        <authorList>
            <consortium name="Lawrence Berkeley National Laboratory"/>
            <person name="Haridas S."/>
            <person name="Hensen N."/>
            <person name="Bonometti L."/>
            <person name="Westerberg I."/>
            <person name="Brannstrom I.O."/>
            <person name="Guillou S."/>
            <person name="Cros-Aarteil S."/>
            <person name="Calhoun S."/>
            <person name="Kuo A."/>
            <person name="Mondo S."/>
            <person name="Pangilinan J."/>
            <person name="Riley R."/>
            <person name="Labutti K."/>
            <person name="Andreopoulos B."/>
            <person name="Lipzen A."/>
            <person name="Chen C."/>
            <person name="Yanf M."/>
            <person name="Daum C."/>
            <person name="Ng V."/>
            <person name="Clum A."/>
            <person name="Steindorff A."/>
            <person name="Ohm R."/>
            <person name="Martin F."/>
            <person name="Silar P."/>
            <person name="Natvig D."/>
            <person name="Lalanne C."/>
            <person name="Gautier V."/>
            <person name="Ament-Velasquez S.L."/>
            <person name="Kruys A."/>
            <person name="Hutchinson M.I."/>
            <person name="Powell A.J."/>
            <person name="Barry K."/>
            <person name="Miller A.N."/>
            <person name="Grigoriev I.V."/>
            <person name="Debuchy R."/>
            <person name="Gladieux P."/>
            <person name="Thoren M.H."/>
            <person name="Johannesson H."/>
        </authorList>
    </citation>
    <scope>NUCLEOTIDE SEQUENCE</scope>
    <source>
        <strain evidence="2">CBS 958.72</strain>
    </source>
</reference>
<dbReference type="EMBL" id="JAULSN010000003">
    <property type="protein sequence ID" value="KAK3377132.1"/>
    <property type="molecule type" value="Genomic_DNA"/>
</dbReference>
<keyword evidence="3" id="KW-1185">Reference proteome</keyword>
<accession>A0AAE0KIX8</accession>